<keyword evidence="1" id="KW-0732">Signal</keyword>
<proteinExistence type="predicted"/>
<evidence type="ECO:0000313" key="2">
    <source>
        <dbReference type="EMBL" id="RIY35398.1"/>
    </source>
</evidence>
<dbReference type="AlphaFoldDB" id="A0A3A1YE32"/>
<feature type="signal peptide" evidence="1">
    <location>
        <begin position="1"/>
        <end position="20"/>
    </location>
</feature>
<accession>A0A3A1YE32</accession>
<dbReference type="RefSeq" id="WP_119653040.1">
    <property type="nucleotide sequence ID" value="NZ_NSDI01000012.1"/>
</dbReference>
<comment type="caution">
    <text evidence="2">The sequence shown here is derived from an EMBL/GenBank/DDBJ whole genome shotgun (WGS) entry which is preliminary data.</text>
</comment>
<evidence type="ECO:0000256" key="1">
    <source>
        <dbReference type="SAM" id="SignalP"/>
    </source>
</evidence>
<name>A0A3A1YE32_9FLAO</name>
<dbReference type="PROSITE" id="PS51257">
    <property type="entry name" value="PROKAR_LIPOPROTEIN"/>
    <property type="match status" value="1"/>
</dbReference>
<sequence>MKYIYVISALLLLFGCQSTSEGNEPNSREFYNTVDISKKEDIQYHSFTLDTLKMNPEGTSYVGKFLMWKDTLYFVDERFSYIFQFTNEGEFVQRHAGKGRGPNEVFYIDYLTFGEDEFATMNGNNWAIDIFDTQFQKKKFFRIDNNSTRTYEELWHEPMVTLADSYSFDCVRPNTFKRWDEDRVVCSIFSKHAFLNGYSTSEKSELYYNYARCFGIINLRTGKFEKILGRHSPVYLSQQNIPNFQYLNYDTYEKIDDVYINFWPDPDIYLYSKKEDKIKGKFGKAGRDMKTDYRRTNTSEEGHRNWKSDYATYGYYTFLKYFPEKQLIFRGYSKGKGATSHGLQIYKNHQLIADLDVPKGFEIIGHSNGMFYGITPQNPDIDFLTVYKIKFL</sequence>
<protein>
    <recommendedName>
        <fullName evidence="4">6-bladed beta-propeller</fullName>
    </recommendedName>
</protein>
<organism evidence="2 3">
    <name type="scientific">Capnocytophaga canis</name>
    <dbReference type="NCBI Taxonomy" id="1848903"/>
    <lineage>
        <taxon>Bacteria</taxon>
        <taxon>Pseudomonadati</taxon>
        <taxon>Bacteroidota</taxon>
        <taxon>Flavobacteriia</taxon>
        <taxon>Flavobacteriales</taxon>
        <taxon>Flavobacteriaceae</taxon>
        <taxon>Capnocytophaga</taxon>
    </lineage>
</organism>
<dbReference type="EMBL" id="NSDI01000012">
    <property type="protein sequence ID" value="RIY35398.1"/>
    <property type="molecule type" value="Genomic_DNA"/>
</dbReference>
<reference evidence="2 3" key="1">
    <citation type="submission" date="2017-08" db="EMBL/GenBank/DDBJ databases">
        <title>Capnocytophaga canis 17-158 assembly.</title>
        <authorList>
            <person name="Gulvik C.A."/>
        </authorList>
    </citation>
    <scope>NUCLEOTIDE SEQUENCE [LARGE SCALE GENOMIC DNA]</scope>
    <source>
        <strain evidence="2 3">17-158</strain>
    </source>
</reference>
<dbReference type="Proteomes" id="UP000265497">
    <property type="component" value="Unassembled WGS sequence"/>
</dbReference>
<evidence type="ECO:0000313" key="3">
    <source>
        <dbReference type="Proteomes" id="UP000265497"/>
    </source>
</evidence>
<evidence type="ECO:0008006" key="4">
    <source>
        <dbReference type="Google" id="ProtNLM"/>
    </source>
</evidence>
<feature type="chain" id="PRO_5017306319" description="6-bladed beta-propeller" evidence="1">
    <location>
        <begin position="21"/>
        <end position="392"/>
    </location>
</feature>
<gene>
    <name evidence="2" type="ORF">CKY20_10405</name>
</gene>